<keyword evidence="2" id="KW-1185">Reference proteome</keyword>
<organism evidence="1 2">
    <name type="scientific">Durusdinium trenchii</name>
    <dbReference type="NCBI Taxonomy" id="1381693"/>
    <lineage>
        <taxon>Eukaryota</taxon>
        <taxon>Sar</taxon>
        <taxon>Alveolata</taxon>
        <taxon>Dinophyceae</taxon>
        <taxon>Suessiales</taxon>
        <taxon>Symbiodiniaceae</taxon>
        <taxon>Durusdinium</taxon>
    </lineage>
</organism>
<sequence>GLQWEWAHALLSRVTSWTLRRDALSASVALSSLNQARWHSALDGLAQETSRGLETAIARNAVLGILADRALWRSTVQILAGFPKRQLQLDLASLGASVTAGALSSAWESSLQLQRLMKCLRVFADALCYKAAATAAGHGRLWRGALNQLGGERLPESEAEV</sequence>
<dbReference type="EMBL" id="CAXAMN010015091">
    <property type="protein sequence ID" value="CAK9044954.1"/>
    <property type="molecule type" value="Genomic_DNA"/>
</dbReference>
<gene>
    <name evidence="1" type="ORF">CCMP2556_LOCUS23572</name>
</gene>
<dbReference type="Proteomes" id="UP001642484">
    <property type="component" value="Unassembled WGS sequence"/>
</dbReference>
<name>A0ABP0M0E0_9DINO</name>
<proteinExistence type="predicted"/>
<evidence type="ECO:0000313" key="2">
    <source>
        <dbReference type="Proteomes" id="UP001642484"/>
    </source>
</evidence>
<accession>A0ABP0M0E0</accession>
<evidence type="ECO:0000313" key="1">
    <source>
        <dbReference type="EMBL" id="CAK9044954.1"/>
    </source>
</evidence>
<comment type="caution">
    <text evidence="1">The sequence shown here is derived from an EMBL/GenBank/DDBJ whole genome shotgun (WGS) entry which is preliminary data.</text>
</comment>
<reference evidence="1 2" key="1">
    <citation type="submission" date="2024-02" db="EMBL/GenBank/DDBJ databases">
        <authorList>
            <person name="Chen Y."/>
            <person name="Shah S."/>
            <person name="Dougan E. K."/>
            <person name="Thang M."/>
            <person name="Chan C."/>
        </authorList>
    </citation>
    <scope>NUCLEOTIDE SEQUENCE [LARGE SCALE GENOMIC DNA]</scope>
</reference>
<feature type="non-terminal residue" evidence="1">
    <location>
        <position position="1"/>
    </location>
</feature>
<protein>
    <submittedName>
        <fullName evidence="1">Uncharacterized protein</fullName>
    </submittedName>
</protein>